<dbReference type="EMBL" id="VTPS01000012">
    <property type="protein sequence ID" value="TZE81595.1"/>
    <property type="molecule type" value="Genomic_DNA"/>
</dbReference>
<accession>A0A5D8QA15</accession>
<proteinExistence type="inferred from homology"/>
<dbReference type="Proteomes" id="UP000322976">
    <property type="component" value="Unassembled WGS sequence"/>
</dbReference>
<dbReference type="InterPro" id="IPR016431">
    <property type="entry name" value="Pyrv-formate_lyase-activ_prd"/>
</dbReference>
<evidence type="ECO:0000256" key="8">
    <source>
        <dbReference type="PIRSR" id="PIRSR004869-50"/>
    </source>
</evidence>
<dbReference type="InterPro" id="IPR058240">
    <property type="entry name" value="rSAM_sf"/>
</dbReference>
<keyword evidence="2" id="KW-0004">4Fe-4S</keyword>
<organism evidence="10 11">
    <name type="scientific">Calorimonas adulescens</name>
    <dbReference type="NCBI Taxonomy" id="2606906"/>
    <lineage>
        <taxon>Bacteria</taxon>
        <taxon>Bacillati</taxon>
        <taxon>Bacillota</taxon>
        <taxon>Clostridia</taxon>
        <taxon>Thermoanaerobacterales</taxon>
        <taxon>Thermoanaerobacteraceae</taxon>
        <taxon>Calorimonas</taxon>
    </lineage>
</organism>
<dbReference type="SUPFAM" id="SSF102114">
    <property type="entry name" value="Radical SAM enzymes"/>
    <property type="match status" value="1"/>
</dbReference>
<dbReference type="GO" id="GO:0016491">
    <property type="term" value="F:oxidoreductase activity"/>
    <property type="evidence" value="ECO:0007669"/>
    <property type="project" value="UniProtKB-KW"/>
</dbReference>
<evidence type="ECO:0000256" key="2">
    <source>
        <dbReference type="ARBA" id="ARBA00022485"/>
    </source>
</evidence>
<reference evidence="10 11" key="1">
    <citation type="submission" date="2019-08" db="EMBL/GenBank/DDBJ databases">
        <title>Calorimonas adulescens gen. nov., sp. nov., an anaerobic thermophilic bacterium from Sakhalin hot spring.</title>
        <authorList>
            <person name="Khomyakova M.A."/>
            <person name="Merkel A.Y."/>
            <person name="Novikov A."/>
            <person name="Bonch-Osmolovskaya E.A."/>
            <person name="Slobodkin A.I."/>
        </authorList>
    </citation>
    <scope>NUCLEOTIDE SEQUENCE [LARGE SCALE GENOMIC DNA]</scope>
    <source>
        <strain evidence="10 11">A05MB</strain>
    </source>
</reference>
<keyword evidence="4 8" id="KW-0479">Metal-binding</keyword>
<keyword evidence="5" id="KW-0560">Oxidoreductase</keyword>
<feature type="binding site" evidence="8">
    <location>
        <position position="61"/>
    </location>
    <ligand>
        <name>[4Fe-4S] cluster</name>
        <dbReference type="ChEBI" id="CHEBI:49883"/>
        <note>4Fe-4S-S-AdoMet</note>
    </ligand>
</feature>
<dbReference type="GO" id="GO:0051539">
    <property type="term" value="F:4 iron, 4 sulfur cluster binding"/>
    <property type="evidence" value="ECO:0007669"/>
    <property type="project" value="UniProtKB-KW"/>
</dbReference>
<keyword evidence="11" id="KW-1185">Reference proteome</keyword>
<feature type="binding site" evidence="8">
    <location>
        <position position="68"/>
    </location>
    <ligand>
        <name>[4Fe-4S] cluster</name>
        <dbReference type="ChEBI" id="CHEBI:49883"/>
        <note>4Fe-4S-S-AdoMet</note>
    </ligand>
</feature>
<comment type="cofactor">
    <cofactor evidence="8">
        <name>[4Fe-4S] cluster</name>
        <dbReference type="ChEBI" id="CHEBI:49883"/>
    </cofactor>
    <text evidence="8">Binds 1 [4Fe-4S] cluster. The cluster is coordinated with 3 cysteines and an exchangeable S-adenosyl-L-methionine.</text>
</comment>
<evidence type="ECO:0000313" key="11">
    <source>
        <dbReference type="Proteomes" id="UP000322976"/>
    </source>
</evidence>
<evidence type="ECO:0000256" key="1">
    <source>
        <dbReference type="ARBA" id="ARBA00009777"/>
    </source>
</evidence>
<evidence type="ECO:0000256" key="6">
    <source>
        <dbReference type="ARBA" id="ARBA00023004"/>
    </source>
</evidence>
<dbReference type="PROSITE" id="PS01087">
    <property type="entry name" value="RADICAL_ACTIVATING"/>
    <property type="match status" value="1"/>
</dbReference>
<comment type="caution">
    <text evidence="10">The sequence shown here is derived from an EMBL/GenBank/DDBJ whole genome shotgun (WGS) entry which is preliminary data.</text>
</comment>
<evidence type="ECO:0000259" key="9">
    <source>
        <dbReference type="Pfam" id="PF04055"/>
    </source>
</evidence>
<dbReference type="InterPro" id="IPR007197">
    <property type="entry name" value="rSAM"/>
</dbReference>
<dbReference type="InterPro" id="IPR001989">
    <property type="entry name" value="Radical_activat_CS"/>
</dbReference>
<comment type="similarity">
    <text evidence="1">Belongs to the organic radical-activating enzymes family.</text>
</comment>
<evidence type="ECO:0000256" key="7">
    <source>
        <dbReference type="ARBA" id="ARBA00023014"/>
    </source>
</evidence>
<dbReference type="Gene3D" id="3.20.20.70">
    <property type="entry name" value="Aldolase class I"/>
    <property type="match status" value="1"/>
</dbReference>
<dbReference type="AlphaFoldDB" id="A0A5D8QA15"/>
<evidence type="ECO:0000256" key="3">
    <source>
        <dbReference type="ARBA" id="ARBA00022691"/>
    </source>
</evidence>
<feature type="binding site" evidence="8">
    <location>
        <position position="65"/>
    </location>
    <ligand>
        <name>[4Fe-4S] cluster</name>
        <dbReference type="ChEBI" id="CHEBI:49883"/>
        <note>4Fe-4S-S-AdoMet</note>
    </ligand>
</feature>
<dbReference type="PANTHER" id="PTHR43075">
    <property type="entry name" value="FORMATE LYASE ACTIVATING ENZYME, PUTATIVE (AFU_ORTHOLOGUE AFUA_2G15630)-RELATED"/>
    <property type="match status" value="1"/>
</dbReference>
<dbReference type="GO" id="GO:0046872">
    <property type="term" value="F:metal ion binding"/>
    <property type="evidence" value="ECO:0007669"/>
    <property type="project" value="UniProtKB-KW"/>
</dbReference>
<dbReference type="Pfam" id="PF04055">
    <property type="entry name" value="Radical_SAM"/>
    <property type="match status" value="1"/>
</dbReference>
<evidence type="ECO:0000313" key="10">
    <source>
        <dbReference type="EMBL" id="TZE81595.1"/>
    </source>
</evidence>
<dbReference type="PIRSF" id="PIRSF004869">
    <property type="entry name" value="PflX_prd"/>
    <property type="match status" value="1"/>
</dbReference>
<gene>
    <name evidence="10" type="ORF">FWJ32_08740</name>
</gene>
<keyword evidence="6 8" id="KW-0408">Iron</keyword>
<evidence type="ECO:0000256" key="5">
    <source>
        <dbReference type="ARBA" id="ARBA00023002"/>
    </source>
</evidence>
<name>A0A5D8QA15_9THEO</name>
<dbReference type="CDD" id="cd01335">
    <property type="entry name" value="Radical_SAM"/>
    <property type="match status" value="1"/>
</dbReference>
<keyword evidence="3 8" id="KW-0949">S-adenosyl-L-methionine</keyword>
<dbReference type="PANTHER" id="PTHR43075:SF1">
    <property type="entry name" value="FORMATE LYASE ACTIVATING ENZYME, PUTATIVE (AFU_ORTHOLOGUE AFUA_2G15630)-RELATED"/>
    <property type="match status" value="1"/>
</dbReference>
<dbReference type="SFLD" id="SFLDS00029">
    <property type="entry name" value="Radical_SAM"/>
    <property type="match status" value="1"/>
</dbReference>
<dbReference type="RefSeq" id="WP_149545573.1">
    <property type="nucleotide sequence ID" value="NZ_VTPS01000012.1"/>
</dbReference>
<dbReference type="InterPro" id="IPR040085">
    <property type="entry name" value="MJ0674-like"/>
</dbReference>
<dbReference type="InterPro" id="IPR013785">
    <property type="entry name" value="Aldolase_TIM"/>
</dbReference>
<evidence type="ECO:0000256" key="4">
    <source>
        <dbReference type="ARBA" id="ARBA00022723"/>
    </source>
</evidence>
<feature type="domain" description="Radical SAM core" evidence="9">
    <location>
        <begin position="56"/>
        <end position="190"/>
    </location>
</feature>
<dbReference type="SFLD" id="SFLDG01099">
    <property type="entry name" value="Uncharacterised_Radical_SAM_Su"/>
    <property type="match status" value="1"/>
</dbReference>
<keyword evidence="7 8" id="KW-0411">Iron-sulfur</keyword>
<protein>
    <submittedName>
        <fullName evidence="10">Radical SAM protein</fullName>
    </submittedName>
</protein>
<sequence length="308" mass="34977">MEALEECRLCPWDCRVNRRKGETGICRADDKVKVAKAYLHQWEEPCISGTKGSGTVFFSGCNLRCKFCQNYRISQEDFGKEVGIRELATVFLRLQDKGAHNINLVTPTIYIPQVAEAIRLAKESGLAIPVVYNTNAYENVEALKMLTGLVDVYLPDLKYNDDMLAFRLSSAPHYFDVATKAILEMYHQVGEVALDDEGIIKKGLIIRHLMIPGQLEDSKRVLDWIRGNLPAGVYVSIMSQYVPLYRAKDIPELNKRVTEKEYDSIIDYFFNIGLENGYVQEMESSSDEYVPDFDLEGLTVPEPIEHGM</sequence>